<protein>
    <recommendedName>
        <fullName evidence="3">Aminotransferase</fullName>
        <ecNumber evidence="3">2.6.1.-</ecNumber>
    </recommendedName>
</protein>
<dbReference type="SUPFAM" id="SSF53383">
    <property type="entry name" value="PLP-dependent transferases"/>
    <property type="match status" value="1"/>
</dbReference>
<dbReference type="OrthoDB" id="9799304at2"/>
<evidence type="ECO:0000313" key="6">
    <source>
        <dbReference type="EMBL" id="CUK16160.1"/>
    </source>
</evidence>
<keyword evidence="3" id="KW-0032">Aminotransferase</keyword>
<dbReference type="GO" id="GO:0008483">
    <property type="term" value="F:transaminase activity"/>
    <property type="evidence" value="ECO:0007669"/>
    <property type="project" value="UniProtKB-KW"/>
</dbReference>
<dbReference type="InterPro" id="IPR015422">
    <property type="entry name" value="PyrdxlP-dep_Trfase_small"/>
</dbReference>
<dbReference type="InterPro" id="IPR015424">
    <property type="entry name" value="PyrdxlP-dep_Trfase"/>
</dbReference>
<dbReference type="InterPro" id="IPR015421">
    <property type="entry name" value="PyrdxlP-dep_Trfase_major"/>
</dbReference>
<keyword evidence="6" id="KW-0456">Lyase</keyword>
<keyword evidence="3" id="KW-0808">Transferase</keyword>
<dbReference type="GO" id="GO:0030170">
    <property type="term" value="F:pyridoxal phosphate binding"/>
    <property type="evidence" value="ECO:0007669"/>
    <property type="project" value="InterPro"/>
</dbReference>
<dbReference type="PANTHER" id="PTHR42885">
    <property type="entry name" value="HISTIDINOL-PHOSPHATE AMINOTRANSFERASE-RELATED"/>
    <property type="match status" value="1"/>
</dbReference>
<feature type="region of interest" description="Disordered" evidence="4">
    <location>
        <begin position="1"/>
        <end position="20"/>
    </location>
</feature>
<dbReference type="AlphaFoldDB" id="A0A0P1IJE2"/>
<dbReference type="RefSeq" id="WP_058283582.1">
    <property type="nucleotide sequence ID" value="NZ_CYUD01000015.1"/>
</dbReference>
<keyword evidence="7" id="KW-1185">Reference proteome</keyword>
<comment type="similarity">
    <text evidence="3">Belongs to the class-I pyridoxal-phosphate-dependent aminotransferase family.</text>
</comment>
<dbReference type="Gene3D" id="3.40.640.10">
    <property type="entry name" value="Type I PLP-dependent aspartate aminotransferase-like (Major domain)"/>
    <property type="match status" value="1"/>
</dbReference>
<dbReference type="CDD" id="cd00609">
    <property type="entry name" value="AAT_like"/>
    <property type="match status" value="1"/>
</dbReference>
<evidence type="ECO:0000256" key="4">
    <source>
        <dbReference type="SAM" id="MobiDB-lite"/>
    </source>
</evidence>
<reference evidence="7" key="1">
    <citation type="submission" date="2015-09" db="EMBL/GenBank/DDBJ databases">
        <authorList>
            <person name="Rodrigo-Torres L."/>
            <person name="Arahal D.R."/>
        </authorList>
    </citation>
    <scope>NUCLEOTIDE SEQUENCE [LARGE SCALE GENOMIC DNA]</scope>
    <source>
        <strain evidence="7">CECT 5091</strain>
    </source>
</reference>
<dbReference type="PROSITE" id="PS00105">
    <property type="entry name" value="AA_TRANSFER_CLASS_1"/>
    <property type="match status" value="1"/>
</dbReference>
<evidence type="ECO:0000256" key="2">
    <source>
        <dbReference type="ARBA" id="ARBA00022898"/>
    </source>
</evidence>
<organism evidence="6 7">
    <name type="scientific">Ruegeria denitrificans</name>
    <dbReference type="NCBI Taxonomy" id="1715692"/>
    <lineage>
        <taxon>Bacteria</taxon>
        <taxon>Pseudomonadati</taxon>
        <taxon>Pseudomonadota</taxon>
        <taxon>Alphaproteobacteria</taxon>
        <taxon>Rhodobacterales</taxon>
        <taxon>Roseobacteraceae</taxon>
        <taxon>Ruegeria</taxon>
    </lineage>
</organism>
<keyword evidence="2" id="KW-0663">Pyridoxal phosphate</keyword>
<dbReference type="InterPro" id="IPR004839">
    <property type="entry name" value="Aminotransferase_I/II_large"/>
</dbReference>
<gene>
    <name evidence="6" type="primary">cobD</name>
    <name evidence="6" type="ORF">RUE5091_03958</name>
</gene>
<comment type="cofactor">
    <cofactor evidence="1 3">
        <name>pyridoxal 5'-phosphate</name>
        <dbReference type="ChEBI" id="CHEBI:597326"/>
    </cofactor>
</comment>
<dbReference type="GO" id="GO:0016829">
    <property type="term" value="F:lyase activity"/>
    <property type="evidence" value="ECO:0007669"/>
    <property type="project" value="UniProtKB-KW"/>
</dbReference>
<evidence type="ECO:0000259" key="5">
    <source>
        <dbReference type="Pfam" id="PF00155"/>
    </source>
</evidence>
<feature type="domain" description="Aminotransferase class I/classII large" evidence="5">
    <location>
        <begin position="138"/>
        <end position="296"/>
    </location>
</feature>
<proteinExistence type="inferred from homology"/>
<sequence>MASPNKNLNPRTARDHGGGLDGAIASYGGTRTDWMDLSTGINPRPYQVSGLIPSDWTELPDHGAFERLTEAARHFWSVPDGAAILPAPGASAVIARMPALAALGRVQITTPTYNEHAAAFSAQGWTVQPNGPTEARVIVHPNNPDGRIWSEADANAPLTVIDESFCDVSPEASLIHLATCPGVIVLKSFGKFWGLAGLRLGFAVGQPELIARLNDLTGPWSVSGPALRIGEQALRDVEWAIATRQHLSAEADRLDQLLIRKGAAVVGGTTLFRLYEVDSAADWQDRLARAHIWSRVFPYSQTYLRLGLPPADGWNRLEAAL</sequence>
<feature type="compositionally biased region" description="Polar residues" evidence="4">
    <location>
        <begin position="1"/>
        <end position="10"/>
    </location>
</feature>
<dbReference type="EMBL" id="CYUD01000015">
    <property type="protein sequence ID" value="CUK16160.1"/>
    <property type="molecule type" value="Genomic_DNA"/>
</dbReference>
<dbReference type="PANTHER" id="PTHR42885:SF1">
    <property type="entry name" value="THREONINE-PHOSPHATE DECARBOXYLASE"/>
    <property type="match status" value="1"/>
</dbReference>
<evidence type="ECO:0000313" key="7">
    <source>
        <dbReference type="Proteomes" id="UP000051260"/>
    </source>
</evidence>
<dbReference type="EC" id="2.6.1.-" evidence="3"/>
<dbReference type="Pfam" id="PF00155">
    <property type="entry name" value="Aminotran_1_2"/>
    <property type="match status" value="1"/>
</dbReference>
<evidence type="ECO:0000256" key="3">
    <source>
        <dbReference type="RuleBase" id="RU000481"/>
    </source>
</evidence>
<name>A0A0P1IJE2_9RHOB</name>
<evidence type="ECO:0000256" key="1">
    <source>
        <dbReference type="ARBA" id="ARBA00001933"/>
    </source>
</evidence>
<dbReference type="Gene3D" id="3.90.1150.10">
    <property type="entry name" value="Aspartate Aminotransferase, domain 1"/>
    <property type="match status" value="1"/>
</dbReference>
<accession>A0A0P1IJE2</accession>
<dbReference type="InterPro" id="IPR004838">
    <property type="entry name" value="NHTrfase_class1_PyrdxlP-BS"/>
</dbReference>
<dbReference type="STRING" id="1715692.RUE5091_03958"/>
<dbReference type="Proteomes" id="UP000051260">
    <property type="component" value="Unassembled WGS sequence"/>
</dbReference>